<sequence>MRSTNSADVPFLAWAMHESMKPVTGKGVFDDALDCTGTAPLAFHAALLRCGASNWGRLEDFLLIEDEVGAPVAAMSAFSNMQDDLRPLTASGFEQVSAALDWPAEAARGFWLRYVRLFGFFGKAPQLVHAADYVLEYAAVRPDCRGQGHYSRLLAAHGQRARSLGHGAMSFSAVIGNDVVTRPLREFGFREAYKVGPEVYRFMYPGMIRYRCELPAD</sequence>
<keyword evidence="2" id="KW-1185">Reference proteome</keyword>
<name>A0A3R9WPQ0_9SPHN</name>
<dbReference type="EMBL" id="RWJF01000001">
    <property type="protein sequence ID" value="RST30418.1"/>
    <property type="molecule type" value="Genomic_DNA"/>
</dbReference>
<dbReference type="InterPro" id="IPR016181">
    <property type="entry name" value="Acyl_CoA_acyltransferase"/>
</dbReference>
<dbReference type="SUPFAM" id="SSF55729">
    <property type="entry name" value="Acyl-CoA N-acyltransferases (Nat)"/>
    <property type="match status" value="1"/>
</dbReference>
<comment type="caution">
    <text evidence="1">The sequence shown here is derived from an EMBL/GenBank/DDBJ whole genome shotgun (WGS) entry which is preliminary data.</text>
</comment>
<evidence type="ECO:0008006" key="3">
    <source>
        <dbReference type="Google" id="ProtNLM"/>
    </source>
</evidence>
<dbReference type="AlphaFoldDB" id="A0A3R9WPQ0"/>
<organism evidence="1 2">
    <name type="scientific">Sphingomonas ginkgonis</name>
    <dbReference type="NCBI Taxonomy" id="2315330"/>
    <lineage>
        <taxon>Bacteria</taxon>
        <taxon>Pseudomonadati</taxon>
        <taxon>Pseudomonadota</taxon>
        <taxon>Alphaproteobacteria</taxon>
        <taxon>Sphingomonadales</taxon>
        <taxon>Sphingomonadaceae</taxon>
        <taxon>Sphingomonas</taxon>
    </lineage>
</organism>
<dbReference type="Proteomes" id="UP000274661">
    <property type="component" value="Unassembled WGS sequence"/>
</dbReference>
<evidence type="ECO:0000313" key="1">
    <source>
        <dbReference type="EMBL" id="RST30418.1"/>
    </source>
</evidence>
<accession>A0A3R9WPQ0</accession>
<reference evidence="1 2" key="1">
    <citation type="submission" date="2018-12" db="EMBL/GenBank/DDBJ databases">
        <title>Sphingomonas sp. HMF7854 Genome sequencing and assembly.</title>
        <authorList>
            <person name="Cha I."/>
            <person name="Kang H."/>
            <person name="Kim H."/>
            <person name="Kang J."/>
            <person name="Joh K."/>
        </authorList>
    </citation>
    <scope>NUCLEOTIDE SEQUENCE [LARGE SCALE GENOMIC DNA]</scope>
    <source>
        <strain evidence="1 2">HMF7854</strain>
    </source>
</reference>
<dbReference type="Gene3D" id="3.40.630.30">
    <property type="match status" value="1"/>
</dbReference>
<gene>
    <name evidence="1" type="ORF">HMF7854_05950</name>
</gene>
<proteinExistence type="predicted"/>
<evidence type="ECO:0000313" key="2">
    <source>
        <dbReference type="Proteomes" id="UP000274661"/>
    </source>
</evidence>
<protein>
    <recommendedName>
        <fullName evidence="3">N-acetyltransferase domain-containing protein</fullName>
    </recommendedName>
</protein>